<dbReference type="Pfam" id="PF12869">
    <property type="entry name" value="tRNA_anti-like"/>
    <property type="match status" value="1"/>
</dbReference>
<keyword evidence="2" id="KW-1185">Reference proteome</keyword>
<keyword evidence="1" id="KW-0449">Lipoprotein</keyword>
<dbReference type="EMBL" id="JAMZNK010000053">
    <property type="protein sequence ID" value="MDA6072205.1"/>
    <property type="molecule type" value="Genomic_DNA"/>
</dbReference>
<name>A0ABT4WJH3_9FLAO</name>
<comment type="caution">
    <text evidence="1">The sequence shown here is derived from an EMBL/GenBank/DDBJ whole genome shotgun (WGS) entry which is preliminary data.</text>
</comment>
<reference evidence="1 2" key="1">
    <citation type="journal article" date="2023" name="Chemosphere">
        <title>Whole genome analysis of Flavobacterium aziz-sancarii sp. nov., isolated from Ardley Island (Antarctica), revealed a rich resistome and bioremediation potential.</title>
        <authorList>
            <person name="Otur C."/>
            <person name="Okay S."/>
            <person name="Kurt-Kizildogan A."/>
        </authorList>
    </citation>
    <scope>NUCLEOTIDE SEQUENCE [LARGE SCALE GENOMIC DNA]</scope>
    <source>
        <strain evidence="1 2">AC</strain>
    </source>
</reference>
<evidence type="ECO:0000313" key="1">
    <source>
        <dbReference type="EMBL" id="MDA6072205.1"/>
    </source>
</evidence>
<accession>A0ABT4WJH3</accession>
<dbReference type="InterPro" id="IPR024422">
    <property type="entry name" value="Protein_unknown_function_OB"/>
</dbReference>
<proteinExistence type="predicted"/>
<dbReference type="Proteomes" id="UP001212170">
    <property type="component" value="Unassembled WGS sequence"/>
</dbReference>
<protein>
    <submittedName>
        <fullName evidence="1">OB-fold putative lipoprotein</fullName>
    </submittedName>
</protein>
<sequence length="154" mass="17492">MNDRSKAEKLYKNKIVTIKGVVVYVGPDIYALPSIELSDKKDGVTMKLCVLPVSDYLKLRKYSKGQTLVITGEARDLYKESILVVKECKIVEEKSIKKLTSNESYDIKDPSPESEQLEKRLFLAGVKSTTFAQTVKNDKAKQQNQHQNFMISMI</sequence>
<organism evidence="1 2">
    <name type="scientific">Flavobacterium azizsancarii</name>
    <dbReference type="NCBI Taxonomy" id="2961580"/>
    <lineage>
        <taxon>Bacteria</taxon>
        <taxon>Pseudomonadati</taxon>
        <taxon>Bacteroidota</taxon>
        <taxon>Flavobacteriia</taxon>
        <taxon>Flavobacteriales</taxon>
        <taxon>Flavobacteriaceae</taxon>
        <taxon>Flavobacterium</taxon>
    </lineage>
</organism>
<gene>
    <name evidence="1" type="ORF">NJT12_21485</name>
</gene>
<evidence type="ECO:0000313" key="2">
    <source>
        <dbReference type="Proteomes" id="UP001212170"/>
    </source>
</evidence>